<feature type="transmembrane region" description="Helical" evidence="2">
    <location>
        <begin position="198"/>
        <end position="221"/>
    </location>
</feature>
<sequence length="476" mass="53873">MAARFDALNRLWGKVRETNHDFRASTDVFPMLDTEKLGRTLELTELGSAAGTANKPPKSARALDEVEQRIVSRIEEEKKASYQVLEDQFKHFEDRLNNLDFEGQFGLIRQANYTSLSDFKAEVAIGQNQLHGLRRDLQEVEQELDHFKDKHGLRRAAKVSTAGWMFFKVAFLVFLLLLETGLNGSFLAEGSALGILGGVTQAFTLAALNIGCALLLSIFAVRLVIHRSIFLKLLGLLGLGAYVCIALGINVALAHYREVSAIAFGDAGRQVMDRLWTAPLDLADLNSWVLFGLGLLFSILAFIDGCLMFDPYPGFGNVQNRVNKARGWYSTEVEALIENLKEIRDDHNEKVELIIRDLSQRRQESQAIIQHRTRVTGLFKEHQNQLERSANTLLSLYREANRKARTEPEPKYFATPFKMERISPTLHSAEEWNDRELAERIRTAQDELSDQMKKIGEEFEDAVSRYRQLDALFPGA</sequence>
<evidence type="ECO:0000256" key="2">
    <source>
        <dbReference type="SAM" id="Phobius"/>
    </source>
</evidence>
<accession>A0ABW4M169</accession>
<gene>
    <name evidence="3" type="ORF">ACFSE1_06090</name>
</gene>
<dbReference type="RefSeq" id="WP_377397918.1">
    <property type="nucleotide sequence ID" value="NZ_JBHUEQ010000007.1"/>
</dbReference>
<feature type="coiled-coil region" evidence="1">
    <location>
        <begin position="330"/>
        <end position="357"/>
    </location>
</feature>
<keyword evidence="4" id="KW-1185">Reference proteome</keyword>
<proteinExistence type="predicted"/>
<name>A0ABW4M169_9HYPH</name>
<keyword evidence="2" id="KW-0472">Membrane</keyword>
<feature type="transmembrane region" description="Helical" evidence="2">
    <location>
        <begin position="288"/>
        <end position="309"/>
    </location>
</feature>
<evidence type="ECO:0000313" key="4">
    <source>
        <dbReference type="Proteomes" id="UP001597322"/>
    </source>
</evidence>
<organism evidence="3 4">
    <name type="scientific">Rhizobium helianthi</name>
    <dbReference type="NCBI Taxonomy" id="1132695"/>
    <lineage>
        <taxon>Bacteria</taxon>
        <taxon>Pseudomonadati</taxon>
        <taxon>Pseudomonadota</taxon>
        <taxon>Alphaproteobacteria</taxon>
        <taxon>Hyphomicrobiales</taxon>
        <taxon>Rhizobiaceae</taxon>
        <taxon>Rhizobium/Agrobacterium group</taxon>
        <taxon>Rhizobium</taxon>
    </lineage>
</organism>
<reference evidence="4" key="1">
    <citation type="journal article" date="2019" name="Int. J. Syst. Evol. Microbiol.">
        <title>The Global Catalogue of Microorganisms (GCM) 10K type strain sequencing project: providing services to taxonomists for standard genome sequencing and annotation.</title>
        <authorList>
            <consortium name="The Broad Institute Genomics Platform"/>
            <consortium name="The Broad Institute Genome Sequencing Center for Infectious Disease"/>
            <person name="Wu L."/>
            <person name="Ma J."/>
        </authorList>
    </citation>
    <scope>NUCLEOTIDE SEQUENCE [LARGE SCALE GENOMIC DNA]</scope>
    <source>
        <strain evidence="4">CG52</strain>
    </source>
</reference>
<keyword evidence="2" id="KW-0812">Transmembrane</keyword>
<comment type="caution">
    <text evidence="3">The sequence shown here is derived from an EMBL/GenBank/DDBJ whole genome shotgun (WGS) entry which is preliminary data.</text>
</comment>
<evidence type="ECO:0008006" key="5">
    <source>
        <dbReference type="Google" id="ProtNLM"/>
    </source>
</evidence>
<feature type="transmembrane region" description="Helical" evidence="2">
    <location>
        <begin position="156"/>
        <end position="178"/>
    </location>
</feature>
<evidence type="ECO:0000256" key="1">
    <source>
        <dbReference type="SAM" id="Coils"/>
    </source>
</evidence>
<feature type="coiled-coil region" evidence="1">
    <location>
        <begin position="82"/>
        <end position="150"/>
    </location>
</feature>
<keyword evidence="2" id="KW-1133">Transmembrane helix</keyword>
<evidence type="ECO:0000313" key="3">
    <source>
        <dbReference type="EMBL" id="MFD1745030.1"/>
    </source>
</evidence>
<protein>
    <recommendedName>
        <fullName evidence="5">Transmembrane protein</fullName>
    </recommendedName>
</protein>
<feature type="transmembrane region" description="Helical" evidence="2">
    <location>
        <begin position="233"/>
        <end position="256"/>
    </location>
</feature>
<dbReference type="Proteomes" id="UP001597322">
    <property type="component" value="Unassembled WGS sequence"/>
</dbReference>
<dbReference type="EMBL" id="JBHUEQ010000007">
    <property type="protein sequence ID" value="MFD1745030.1"/>
    <property type="molecule type" value="Genomic_DNA"/>
</dbReference>
<keyword evidence="1" id="KW-0175">Coiled coil</keyword>